<keyword evidence="2 5" id="KW-0768">Sushi</keyword>
<evidence type="ECO:0000256" key="4">
    <source>
        <dbReference type="ARBA" id="ARBA00023157"/>
    </source>
</evidence>
<keyword evidence="4" id="KW-1015">Disulfide bond</keyword>
<dbReference type="Proteomes" id="UP000265020">
    <property type="component" value="Unassembled WGS sequence"/>
</dbReference>
<evidence type="ECO:0000256" key="5">
    <source>
        <dbReference type="PROSITE-ProRule" id="PRU00302"/>
    </source>
</evidence>
<dbReference type="PROSITE" id="PS50923">
    <property type="entry name" value="SUSHI"/>
    <property type="match status" value="3"/>
</dbReference>
<accession>A0A3Q2FMZ8</accession>
<evidence type="ECO:0000256" key="2">
    <source>
        <dbReference type="ARBA" id="ARBA00022659"/>
    </source>
</evidence>
<keyword evidence="9" id="KW-1185">Reference proteome</keyword>
<evidence type="ECO:0000256" key="3">
    <source>
        <dbReference type="ARBA" id="ARBA00022729"/>
    </source>
</evidence>
<feature type="domain" description="Sushi" evidence="7">
    <location>
        <begin position="147"/>
        <end position="209"/>
    </location>
</feature>
<dbReference type="Gene3D" id="2.10.70.10">
    <property type="entry name" value="Complement Module, domain 1"/>
    <property type="match status" value="3"/>
</dbReference>
<comment type="caution">
    <text evidence="5">Lacks conserved residue(s) required for the propagation of feature annotation.</text>
</comment>
<feature type="signal peptide" evidence="6">
    <location>
        <begin position="1"/>
        <end position="21"/>
    </location>
</feature>
<evidence type="ECO:0000256" key="6">
    <source>
        <dbReference type="SAM" id="SignalP"/>
    </source>
</evidence>
<dbReference type="InterPro" id="IPR035976">
    <property type="entry name" value="Sushi/SCR/CCP_sf"/>
</dbReference>
<evidence type="ECO:0000259" key="7">
    <source>
        <dbReference type="PROSITE" id="PS50923"/>
    </source>
</evidence>
<dbReference type="GeneTree" id="ENSGT00940000154386"/>
<keyword evidence="3 6" id="KW-0732">Signal</keyword>
<dbReference type="PANTHER" id="PTHR45785:SF2">
    <property type="entry name" value="COMPLEMENT FACTOR H-RELATED"/>
    <property type="match status" value="1"/>
</dbReference>
<dbReference type="AlphaFoldDB" id="A0A3Q2FMZ8"/>
<dbReference type="SMART" id="SM00032">
    <property type="entry name" value="CCP"/>
    <property type="match status" value="3"/>
</dbReference>
<protein>
    <recommendedName>
        <fullName evidence="7">Sushi domain-containing protein</fullName>
    </recommendedName>
</protein>
<dbReference type="InterPro" id="IPR051503">
    <property type="entry name" value="ComplSys_Reg/VirEntry_Med"/>
</dbReference>
<dbReference type="SUPFAM" id="SSF57535">
    <property type="entry name" value="Complement control module/SCR domain"/>
    <property type="match status" value="3"/>
</dbReference>
<dbReference type="STRING" id="28743.ENSCVAP00000006645"/>
<dbReference type="InterPro" id="IPR000436">
    <property type="entry name" value="Sushi_SCR_CCP_dom"/>
</dbReference>
<reference evidence="8" key="2">
    <citation type="submission" date="2025-09" db="UniProtKB">
        <authorList>
            <consortium name="Ensembl"/>
        </authorList>
    </citation>
    <scope>IDENTIFICATION</scope>
</reference>
<feature type="domain" description="Sushi" evidence="7">
    <location>
        <begin position="23"/>
        <end position="82"/>
    </location>
</feature>
<dbReference type="CDD" id="cd00033">
    <property type="entry name" value="CCP"/>
    <property type="match status" value="3"/>
</dbReference>
<feature type="domain" description="Sushi" evidence="7">
    <location>
        <begin position="84"/>
        <end position="144"/>
    </location>
</feature>
<evidence type="ECO:0000313" key="8">
    <source>
        <dbReference type="Ensembl" id="ENSCVAP00000006645.1"/>
    </source>
</evidence>
<evidence type="ECO:0000313" key="9">
    <source>
        <dbReference type="Proteomes" id="UP000265020"/>
    </source>
</evidence>
<dbReference type="OMA" id="ERIWFSC"/>
<reference evidence="8" key="1">
    <citation type="submission" date="2025-08" db="UniProtKB">
        <authorList>
            <consortium name="Ensembl"/>
        </authorList>
    </citation>
    <scope>IDENTIFICATION</scope>
</reference>
<comment type="subcellular location">
    <subcellularLocation>
        <location evidence="1">Virion</location>
    </subcellularLocation>
</comment>
<feature type="chain" id="PRO_5018606658" description="Sushi domain-containing protein" evidence="6">
    <location>
        <begin position="22"/>
        <end position="277"/>
    </location>
</feature>
<dbReference type="PANTHER" id="PTHR45785">
    <property type="entry name" value="COMPLEMENT FACTOR H-RELATED"/>
    <property type="match status" value="1"/>
</dbReference>
<proteinExistence type="predicted"/>
<name>A0A3Q2FMZ8_CYPVA</name>
<evidence type="ECO:0000256" key="1">
    <source>
        <dbReference type="ARBA" id="ARBA00004328"/>
    </source>
</evidence>
<dbReference type="Pfam" id="PF00084">
    <property type="entry name" value="Sushi"/>
    <property type="match status" value="3"/>
</dbReference>
<organism evidence="8 9">
    <name type="scientific">Cyprinodon variegatus</name>
    <name type="common">Sheepshead minnow</name>
    <dbReference type="NCBI Taxonomy" id="28743"/>
    <lineage>
        <taxon>Eukaryota</taxon>
        <taxon>Metazoa</taxon>
        <taxon>Chordata</taxon>
        <taxon>Craniata</taxon>
        <taxon>Vertebrata</taxon>
        <taxon>Euteleostomi</taxon>
        <taxon>Actinopterygii</taxon>
        <taxon>Neopterygii</taxon>
        <taxon>Teleostei</taxon>
        <taxon>Neoteleostei</taxon>
        <taxon>Acanthomorphata</taxon>
        <taxon>Ovalentaria</taxon>
        <taxon>Atherinomorphae</taxon>
        <taxon>Cyprinodontiformes</taxon>
        <taxon>Cyprinodontidae</taxon>
        <taxon>Cyprinodon</taxon>
    </lineage>
</organism>
<sequence length="277" mass="31075">MCVRYLGLFLLLAWLPDLLQAELPCSPPELPDGYFVPEKNTYPHGETLTYSCEADFKPVVEGWWATSKCQNGKWSHTPQCIDKNSCLPPTIPNGKLEERATSQNGWYEENLRIPVTCEDGFLLKGNPRTARCQNGEWSLPVCEKNSYACGEPDQIPHAVIINQAPKEVYAHNSELQYECENGYNTGQPMNRGTITCNRGTWTSGPPCSESCMLDPTGLGIRSTSPIALEEGKGKYIHCNRDDYFVYAICSGGRIQRTNCEFKSNIIFYLGIISKHFV</sequence>
<dbReference type="Ensembl" id="ENSCVAT00000004639.1">
    <property type="protein sequence ID" value="ENSCVAP00000006645.1"/>
    <property type="gene ID" value="ENSCVAG00000008213.1"/>
</dbReference>